<sequence>MDSPQYITVKSPRYISYLIGQAFGVANDNAIKMTMTAFVLSTIIREQQVFYTSIIAALLPIAFLMFSPFAGYLSDRYAKNKVLFYSKSPEIFAMLFSCVALYFNSLPLLLISFFFMSMQSAFFGPAKYGILPEAFHKEDLSMANGLLNMTTNIAILLGAVLGGLLFDVFEGQLVWAGVVYLVIALLGTFFVYFAPPVQPKRPDAPVEWNVITYLWKNFPKVSKTPVVMNTIWGITFFYGLGALFMTVIPVYAKNVMGLDSAAATLTLALLTVGVAIGSVLVAHLSRDNIEVGWVPYGCFALGLFAIDLACYGDTGTRTFMNFTIRSVVDLFLLGIASGFFIVPLFAQLQNKSPENEKGHYIAFSNIISFGGILAASLLAIFFSSVLGMDSSSIMITVGIVTILYSLVMAATIPDQILRIIILEIVNTLYKVRAINKKNQPKRGMVVSNHLSYFDPFVLGSTFEKMLSYLMFRSFYEMPGTTWVWKKLNCIPVSGGDSAEKKQESLDIAHKFIADDGVVCIFPEGKLWRTGNLLPFKSGFQKIVAGVDCQVVPVYLDGLWGSQFSYERGTFFFKKPIKFSDSINVIFGEPLPSTVDAFTARSKVMELSAEAYRHRLKDPQPLHIQFISVAKNNWKKTFIIGEKAHLTFGEVLTQALSWSCPTEIPAGSRVAVSLPNDTAFIVHLALLYKGLIPVHISDVVQCEKLEITHVITNEETQNSKSNLKTFSWQSPTQNVSLAFKSSKKIEKNHVVGNPHCDDEFTVYAESNTSISHRNVYSSIKSFQQTFELKTDTILATESIHKPFSFVANFWIPALQAQQIMCISPDSSKFKESSNQISIIFTDDPQKHLSYINQISSQIRYFGVVADTINEKILGQYKEDFNIDIMQMYALDTCNIVTLNRPDFIDEANFNTQIGKRPGSIGLPLPEVAIRIVDIETMEDVGMDAEGTIMVKGPNVAQKDRNPQLQFHNDWLVTKLKGHFDEKCFVHLASHDA</sequence>
<evidence type="ECO:0000313" key="10">
    <source>
        <dbReference type="Proteomes" id="UP000326354"/>
    </source>
</evidence>
<organism evidence="9 10">
    <name type="scientific">Uabimicrobium amorphum</name>
    <dbReference type="NCBI Taxonomy" id="2596890"/>
    <lineage>
        <taxon>Bacteria</taxon>
        <taxon>Pseudomonadati</taxon>
        <taxon>Planctomycetota</taxon>
        <taxon>Candidatus Uabimicrobiia</taxon>
        <taxon>Candidatus Uabimicrobiales</taxon>
        <taxon>Candidatus Uabimicrobiaceae</taxon>
        <taxon>Candidatus Uabimicrobium</taxon>
    </lineage>
</organism>
<dbReference type="PANTHER" id="PTHR43266:SF2">
    <property type="entry name" value="MAJOR FACILITATOR SUPERFAMILY (MFS) PROFILE DOMAIN-CONTAINING PROTEIN"/>
    <property type="match status" value="1"/>
</dbReference>
<accession>A0A5S9IU51</accession>
<comment type="subcellular location">
    <subcellularLocation>
        <location evidence="1">Cell membrane</location>
        <topology evidence="1">Multi-pass membrane protein</topology>
    </subcellularLocation>
</comment>
<feature type="transmembrane region" description="Helical" evidence="7">
    <location>
        <begin position="231"/>
        <end position="252"/>
    </location>
</feature>
<dbReference type="OrthoDB" id="9757771at2"/>
<dbReference type="Proteomes" id="UP000326354">
    <property type="component" value="Chromosome"/>
</dbReference>
<keyword evidence="4 7" id="KW-0812">Transmembrane</keyword>
<dbReference type="Pfam" id="PF07690">
    <property type="entry name" value="MFS_1"/>
    <property type="match status" value="1"/>
</dbReference>
<dbReference type="Pfam" id="PF01553">
    <property type="entry name" value="Acyltransferase"/>
    <property type="match status" value="1"/>
</dbReference>
<feature type="transmembrane region" description="Helical" evidence="7">
    <location>
        <begin position="264"/>
        <end position="285"/>
    </location>
</feature>
<gene>
    <name evidence="9" type="ORF">UABAM_06610</name>
</gene>
<dbReference type="InterPro" id="IPR000873">
    <property type="entry name" value="AMP-dep_synth/lig_dom"/>
</dbReference>
<keyword evidence="3" id="KW-1003">Cell membrane</keyword>
<dbReference type="Gene3D" id="1.20.1250.20">
    <property type="entry name" value="MFS general substrate transporter like domains"/>
    <property type="match status" value="1"/>
</dbReference>
<dbReference type="Gene3D" id="3.40.50.12780">
    <property type="entry name" value="N-terminal domain of ligase-like"/>
    <property type="match status" value="1"/>
</dbReference>
<proteinExistence type="predicted"/>
<keyword evidence="10" id="KW-1185">Reference proteome</keyword>
<dbReference type="CDD" id="cd07989">
    <property type="entry name" value="LPLAT_AGPAT-like"/>
    <property type="match status" value="1"/>
</dbReference>
<dbReference type="GO" id="GO:0016746">
    <property type="term" value="F:acyltransferase activity"/>
    <property type="evidence" value="ECO:0007669"/>
    <property type="project" value="UniProtKB-KW"/>
</dbReference>
<dbReference type="PANTHER" id="PTHR43266">
    <property type="entry name" value="MACROLIDE-EFFLUX PROTEIN"/>
    <property type="match status" value="1"/>
</dbReference>
<dbReference type="InterPro" id="IPR020846">
    <property type="entry name" value="MFS_dom"/>
</dbReference>
<feature type="transmembrane region" description="Helical" evidence="7">
    <location>
        <begin position="322"/>
        <end position="346"/>
    </location>
</feature>
<keyword evidence="2" id="KW-0813">Transport</keyword>
<feature type="transmembrane region" description="Helical" evidence="7">
    <location>
        <begin position="173"/>
        <end position="194"/>
    </location>
</feature>
<dbReference type="InterPro" id="IPR011701">
    <property type="entry name" value="MFS"/>
</dbReference>
<feature type="transmembrane region" description="Helical" evidence="7">
    <location>
        <begin position="91"/>
        <end position="115"/>
    </location>
</feature>
<dbReference type="EMBL" id="AP019860">
    <property type="protein sequence ID" value="BBM88193.1"/>
    <property type="molecule type" value="Genomic_DNA"/>
</dbReference>
<dbReference type="GO" id="GO:0022857">
    <property type="term" value="F:transmembrane transporter activity"/>
    <property type="evidence" value="ECO:0007669"/>
    <property type="project" value="InterPro"/>
</dbReference>
<dbReference type="SUPFAM" id="SSF103473">
    <property type="entry name" value="MFS general substrate transporter"/>
    <property type="match status" value="1"/>
</dbReference>
<evidence type="ECO:0000256" key="6">
    <source>
        <dbReference type="ARBA" id="ARBA00023136"/>
    </source>
</evidence>
<feature type="transmembrane region" description="Helical" evidence="7">
    <location>
        <begin position="49"/>
        <end position="70"/>
    </location>
</feature>
<evidence type="ECO:0000256" key="3">
    <source>
        <dbReference type="ARBA" id="ARBA00022475"/>
    </source>
</evidence>
<keyword evidence="6 7" id="KW-0472">Membrane</keyword>
<evidence type="ECO:0000259" key="8">
    <source>
        <dbReference type="PROSITE" id="PS50850"/>
    </source>
</evidence>
<evidence type="ECO:0000256" key="2">
    <source>
        <dbReference type="ARBA" id="ARBA00022448"/>
    </source>
</evidence>
<dbReference type="SUPFAM" id="SSF69593">
    <property type="entry name" value="Glycerol-3-phosphate (1)-acyltransferase"/>
    <property type="match status" value="1"/>
</dbReference>
<evidence type="ECO:0000313" key="9">
    <source>
        <dbReference type="EMBL" id="BBM88193.1"/>
    </source>
</evidence>
<keyword evidence="9" id="KW-0012">Acyltransferase</keyword>
<dbReference type="RefSeq" id="WP_152021816.1">
    <property type="nucleotide sequence ID" value="NZ_AP019860.1"/>
</dbReference>
<feature type="transmembrane region" description="Helical" evidence="7">
    <location>
        <begin position="393"/>
        <end position="412"/>
    </location>
</feature>
<feature type="transmembrane region" description="Helical" evidence="7">
    <location>
        <begin position="366"/>
        <end position="386"/>
    </location>
</feature>
<evidence type="ECO:0000256" key="1">
    <source>
        <dbReference type="ARBA" id="ARBA00004651"/>
    </source>
</evidence>
<feature type="transmembrane region" description="Helical" evidence="7">
    <location>
        <begin position="146"/>
        <end position="166"/>
    </location>
</feature>
<protein>
    <submittedName>
        <fullName evidence="9">Acyl-[ACP]--phospholipid O-acyltransferase</fullName>
    </submittedName>
</protein>
<dbReference type="AlphaFoldDB" id="A0A5S9IU51"/>
<dbReference type="SUPFAM" id="SSF56801">
    <property type="entry name" value="Acetyl-CoA synthetase-like"/>
    <property type="match status" value="1"/>
</dbReference>
<dbReference type="InterPro" id="IPR036259">
    <property type="entry name" value="MFS_trans_sf"/>
</dbReference>
<reference evidence="9 10" key="1">
    <citation type="submission" date="2019-08" db="EMBL/GenBank/DDBJ databases">
        <title>Complete genome sequence of Candidatus Uab amorphum.</title>
        <authorList>
            <person name="Shiratori T."/>
            <person name="Suzuki S."/>
            <person name="Kakizawa Y."/>
            <person name="Ishida K."/>
        </authorList>
    </citation>
    <scope>NUCLEOTIDE SEQUENCE [LARGE SCALE GENOMIC DNA]</scope>
    <source>
        <strain evidence="9 10">SRT547</strain>
    </source>
</reference>
<dbReference type="SMART" id="SM00563">
    <property type="entry name" value="PlsC"/>
    <property type="match status" value="1"/>
</dbReference>
<dbReference type="GO" id="GO:0005886">
    <property type="term" value="C:plasma membrane"/>
    <property type="evidence" value="ECO:0007669"/>
    <property type="project" value="UniProtKB-SubCell"/>
</dbReference>
<keyword evidence="5 7" id="KW-1133">Transmembrane helix</keyword>
<dbReference type="InterPro" id="IPR042099">
    <property type="entry name" value="ANL_N_sf"/>
</dbReference>
<dbReference type="Pfam" id="PF00501">
    <property type="entry name" value="AMP-binding"/>
    <property type="match status" value="1"/>
</dbReference>
<dbReference type="CDD" id="cd06173">
    <property type="entry name" value="MFS_MefA_like"/>
    <property type="match status" value="1"/>
</dbReference>
<evidence type="ECO:0000256" key="4">
    <source>
        <dbReference type="ARBA" id="ARBA00022692"/>
    </source>
</evidence>
<evidence type="ECO:0000256" key="5">
    <source>
        <dbReference type="ARBA" id="ARBA00022989"/>
    </source>
</evidence>
<dbReference type="PROSITE" id="PS50850">
    <property type="entry name" value="MFS"/>
    <property type="match status" value="1"/>
</dbReference>
<evidence type="ECO:0000256" key="7">
    <source>
        <dbReference type="SAM" id="Phobius"/>
    </source>
</evidence>
<dbReference type="KEGG" id="uam:UABAM_06610"/>
<dbReference type="InterPro" id="IPR002123">
    <property type="entry name" value="Plipid/glycerol_acylTrfase"/>
</dbReference>
<feature type="domain" description="Major facilitator superfamily (MFS) profile" evidence="8">
    <location>
        <begin position="1"/>
        <end position="416"/>
    </location>
</feature>
<keyword evidence="9" id="KW-0808">Transferase</keyword>
<name>A0A5S9IU51_UABAM</name>